<dbReference type="EMBL" id="QSND01000007">
    <property type="protein sequence ID" value="KAA6446924.1"/>
    <property type="molecule type" value="Genomic_DNA"/>
</dbReference>
<comment type="caution">
    <text evidence="1">The sequence shown here is derived from an EMBL/GenBank/DDBJ whole genome shotgun (WGS) entry which is preliminary data.</text>
</comment>
<sequence>MLFEIRQKNPNTIQEDVYKMLKIMQEKFKTNFMRRKLFNMLKKNGQYIRFNKENGFHYNLILESEDNCIQITVAFKDLSSLKILSAAVIDNETNISA</sequence>
<proteinExistence type="predicted"/>
<evidence type="ECO:0000313" key="1">
    <source>
        <dbReference type="EMBL" id="KAA6446924.1"/>
    </source>
</evidence>
<dbReference type="Proteomes" id="UP000324326">
    <property type="component" value="Unassembled WGS sequence"/>
</dbReference>
<accession>A0A5M8RJA5</accession>
<dbReference type="AlphaFoldDB" id="A0A5M8RJA5"/>
<protein>
    <submittedName>
        <fullName evidence="1">Uncharacterized protein</fullName>
    </submittedName>
</protein>
<organism evidence="1 2">
    <name type="scientific">Bacillus swezeyi</name>
    <dbReference type="NCBI Taxonomy" id="1925020"/>
    <lineage>
        <taxon>Bacteria</taxon>
        <taxon>Bacillati</taxon>
        <taxon>Bacillota</taxon>
        <taxon>Bacilli</taxon>
        <taxon>Bacillales</taxon>
        <taxon>Bacillaceae</taxon>
        <taxon>Bacillus</taxon>
    </lineage>
</organism>
<evidence type="ECO:0000313" key="2">
    <source>
        <dbReference type="Proteomes" id="UP000324326"/>
    </source>
</evidence>
<reference evidence="1 2" key="1">
    <citation type="submission" date="2018-08" db="EMBL/GenBank/DDBJ databases">
        <title>Bacillus phenotypic plasticity.</title>
        <authorList>
            <person name="Hurtado E."/>
        </authorList>
    </citation>
    <scope>NUCLEOTIDE SEQUENCE [LARGE SCALE GENOMIC DNA]</scope>
    <source>
        <strain evidence="1 2">427</strain>
    </source>
</reference>
<name>A0A5M8RJA5_9BACI</name>
<gene>
    <name evidence="1" type="ORF">DX927_23005</name>
</gene>